<evidence type="ECO:0000313" key="2">
    <source>
        <dbReference type="Proteomes" id="UP000381260"/>
    </source>
</evidence>
<gene>
    <name evidence="1" type="ORF">GHV41_11335</name>
</gene>
<dbReference type="EMBL" id="CP045913">
    <property type="protein sequence ID" value="QGH61389.1"/>
    <property type="molecule type" value="Genomic_DNA"/>
</dbReference>
<dbReference type="Proteomes" id="UP000381260">
    <property type="component" value="Chromosome"/>
</dbReference>
<sequence>MPLLLKIGKYSFTASRLCGVVALALTVNAYASRPPQVGVDHASHHNRALIFHEVKYIDMLSLHPGTQNAGSSPKISTANGMAMPVYCLDNVACYPLQQKASPAWNGQLAGIRAQQQ</sequence>
<proteinExistence type="predicted"/>
<dbReference type="AlphaFoldDB" id="A0A5Q2VBB9"/>
<protein>
    <submittedName>
        <fullName evidence="1">Uncharacterized protein</fullName>
    </submittedName>
</protein>
<organism evidence="1 2">
    <name type="scientific">Serratia proteamaculans</name>
    <dbReference type="NCBI Taxonomy" id="28151"/>
    <lineage>
        <taxon>Bacteria</taxon>
        <taxon>Pseudomonadati</taxon>
        <taxon>Pseudomonadota</taxon>
        <taxon>Gammaproteobacteria</taxon>
        <taxon>Enterobacterales</taxon>
        <taxon>Yersiniaceae</taxon>
        <taxon>Serratia</taxon>
    </lineage>
</organism>
<accession>A0A5Q2VBB9</accession>
<dbReference type="RefSeq" id="WP_153858581.1">
    <property type="nucleotide sequence ID" value="NZ_CP045913.1"/>
</dbReference>
<reference evidence="1 2" key="1">
    <citation type="submission" date="2019-11" db="EMBL/GenBank/DDBJ databases">
        <title>The Phosphoenolpyruvate Phosphotransferase System Regulates Serratia proteamaculans 336X Biofilm Formation and Wheat Roots colonization.</title>
        <authorList>
            <person name="Liu F."/>
        </authorList>
    </citation>
    <scope>NUCLEOTIDE SEQUENCE [LARGE SCALE GENOMIC DNA]</scope>
    <source>
        <strain evidence="1 2">336X</strain>
    </source>
</reference>
<evidence type="ECO:0000313" key="1">
    <source>
        <dbReference type="EMBL" id="QGH61389.1"/>
    </source>
</evidence>
<name>A0A5Q2VBB9_SERPR</name>